<keyword evidence="3" id="KW-1185">Reference proteome</keyword>
<evidence type="ECO:0000313" key="2">
    <source>
        <dbReference type="EMBL" id="PPK81575.1"/>
    </source>
</evidence>
<dbReference type="InterPro" id="IPR021205">
    <property type="entry name" value="Lanti_perm_SpaE/MutE/EpiE-like"/>
</dbReference>
<feature type="transmembrane region" description="Helical" evidence="1">
    <location>
        <begin position="93"/>
        <end position="116"/>
    </location>
</feature>
<dbReference type="AlphaFoldDB" id="A0A2S6HUQ4"/>
<dbReference type="CDD" id="cd21807">
    <property type="entry name" value="ABC-2_lan_permease_MutE_EpiE-like"/>
    <property type="match status" value="1"/>
</dbReference>
<reference evidence="2 3" key="1">
    <citation type="submission" date="2018-02" db="EMBL/GenBank/DDBJ databases">
        <title>Genomic Encyclopedia of Archaeal and Bacterial Type Strains, Phase II (KMG-II): from individual species to whole genera.</title>
        <authorList>
            <person name="Goeker M."/>
        </authorList>
    </citation>
    <scope>NUCLEOTIDE SEQUENCE [LARGE SCALE GENOMIC DNA]</scope>
    <source>
        <strain evidence="2 3">DSM 3808</strain>
    </source>
</reference>
<evidence type="ECO:0000313" key="3">
    <source>
        <dbReference type="Proteomes" id="UP000237749"/>
    </source>
</evidence>
<proteinExistence type="predicted"/>
<sequence length="253" mass="28404">MLRTYLAAENLKFKRTLFRKLILYIPAALILIAVIFLSVGIGLGGFSASIVCNWCVPIASLSIVILCHLVNNKEQKHNYRTIYSLPIDLKNTFISKTILIALNLLLISLLLSLISIFSEYMLSGVLSAFKHTGSYVLGYCLLWLTLLWQIPFCLFLDQKAGFVGSMIINLILTGLGGLFFSLSPIFWFIPYSWTSRFMITLFGVLPNGLLIQSGARQILSLGQSSLLVVVSMLTAVILTFLFARWYRGQVYRN</sequence>
<accession>A0A2S6HUQ4</accession>
<feature type="transmembrane region" description="Helical" evidence="1">
    <location>
        <begin position="21"/>
        <end position="42"/>
    </location>
</feature>
<name>A0A2S6HUQ4_9FIRM</name>
<feature type="transmembrane region" description="Helical" evidence="1">
    <location>
        <begin position="136"/>
        <end position="156"/>
    </location>
</feature>
<dbReference type="EMBL" id="PTJA01000004">
    <property type="protein sequence ID" value="PPK81575.1"/>
    <property type="molecule type" value="Genomic_DNA"/>
</dbReference>
<protein>
    <submittedName>
        <fullName evidence="2">ABC-2 type transport system permease protein</fullName>
    </submittedName>
</protein>
<keyword evidence="1" id="KW-0812">Transmembrane</keyword>
<organism evidence="2 3">
    <name type="scientific">Lacrimispora xylanisolvens</name>
    <dbReference type="NCBI Taxonomy" id="384636"/>
    <lineage>
        <taxon>Bacteria</taxon>
        <taxon>Bacillati</taxon>
        <taxon>Bacillota</taxon>
        <taxon>Clostridia</taxon>
        <taxon>Lachnospirales</taxon>
        <taxon>Lachnospiraceae</taxon>
        <taxon>Lacrimispora</taxon>
    </lineage>
</organism>
<gene>
    <name evidence="2" type="ORF">BXY41_104378</name>
</gene>
<feature type="transmembrane region" description="Helical" evidence="1">
    <location>
        <begin position="226"/>
        <end position="246"/>
    </location>
</feature>
<comment type="caution">
    <text evidence="2">The sequence shown here is derived from an EMBL/GenBank/DDBJ whole genome shotgun (WGS) entry which is preliminary data.</text>
</comment>
<dbReference type="Proteomes" id="UP000237749">
    <property type="component" value="Unassembled WGS sequence"/>
</dbReference>
<evidence type="ECO:0000256" key="1">
    <source>
        <dbReference type="SAM" id="Phobius"/>
    </source>
</evidence>
<dbReference type="NCBIfam" id="TIGR03732">
    <property type="entry name" value="lanti_perm_MutE"/>
    <property type="match status" value="1"/>
</dbReference>
<keyword evidence="1" id="KW-1133">Transmembrane helix</keyword>
<dbReference type="RefSeq" id="WP_104436657.1">
    <property type="nucleotide sequence ID" value="NZ_PTJA01000004.1"/>
</dbReference>
<feature type="transmembrane region" description="Helical" evidence="1">
    <location>
        <begin position="195"/>
        <end position="214"/>
    </location>
</feature>
<keyword evidence="1" id="KW-0472">Membrane</keyword>
<feature type="transmembrane region" description="Helical" evidence="1">
    <location>
        <begin position="168"/>
        <end position="189"/>
    </location>
</feature>
<feature type="transmembrane region" description="Helical" evidence="1">
    <location>
        <begin position="48"/>
        <end position="72"/>
    </location>
</feature>